<reference evidence="2 3" key="1">
    <citation type="submission" date="2017-10" db="EMBL/GenBank/DDBJ databases">
        <title>Bacillus sp. nov., a halophilic bacterium isolated from a Keqin Lake.</title>
        <authorList>
            <person name="Wang H."/>
        </authorList>
    </citation>
    <scope>NUCLEOTIDE SEQUENCE [LARGE SCALE GENOMIC DNA]</scope>
    <source>
        <strain evidence="2 3">KQ-12</strain>
    </source>
</reference>
<evidence type="ECO:0000259" key="1">
    <source>
        <dbReference type="PROSITE" id="PS50883"/>
    </source>
</evidence>
<protein>
    <recommendedName>
        <fullName evidence="1">EAL domain-containing protein</fullName>
    </recommendedName>
</protein>
<dbReference type="GO" id="GO:0071111">
    <property type="term" value="F:cyclic-guanylate-specific phosphodiesterase activity"/>
    <property type="evidence" value="ECO:0007669"/>
    <property type="project" value="InterPro"/>
</dbReference>
<dbReference type="PROSITE" id="PS50883">
    <property type="entry name" value="EAL"/>
    <property type="match status" value="1"/>
</dbReference>
<dbReference type="PANTHER" id="PTHR33121:SF79">
    <property type="entry name" value="CYCLIC DI-GMP PHOSPHODIESTERASE PDED-RELATED"/>
    <property type="match status" value="1"/>
</dbReference>
<sequence>MSILAEGVETKEQLEFLKEKGCPLIQGYLFSKPVSANEFIKLVNAGMIKR</sequence>
<name>A0A323TGM6_9BACI</name>
<dbReference type="Pfam" id="PF00563">
    <property type="entry name" value="EAL"/>
    <property type="match status" value="1"/>
</dbReference>
<proteinExistence type="predicted"/>
<accession>A0A323TGM6</accession>
<comment type="caution">
    <text evidence="2">The sequence shown here is derived from an EMBL/GenBank/DDBJ whole genome shotgun (WGS) entry which is preliminary data.</text>
</comment>
<dbReference type="InterPro" id="IPR050706">
    <property type="entry name" value="Cyclic-di-GMP_PDE-like"/>
</dbReference>
<dbReference type="InterPro" id="IPR001633">
    <property type="entry name" value="EAL_dom"/>
</dbReference>
<dbReference type="InterPro" id="IPR035919">
    <property type="entry name" value="EAL_sf"/>
</dbReference>
<evidence type="ECO:0000313" key="2">
    <source>
        <dbReference type="EMBL" id="PYZ92717.1"/>
    </source>
</evidence>
<dbReference type="SUPFAM" id="SSF141868">
    <property type="entry name" value="EAL domain-like"/>
    <property type="match status" value="1"/>
</dbReference>
<dbReference type="Proteomes" id="UP000248214">
    <property type="component" value="Unassembled WGS sequence"/>
</dbReference>
<gene>
    <name evidence="2" type="ORF">CR194_13760</name>
</gene>
<organism evidence="2 3">
    <name type="scientific">Salipaludibacillus keqinensis</name>
    <dbReference type="NCBI Taxonomy" id="2045207"/>
    <lineage>
        <taxon>Bacteria</taxon>
        <taxon>Bacillati</taxon>
        <taxon>Bacillota</taxon>
        <taxon>Bacilli</taxon>
        <taxon>Bacillales</taxon>
        <taxon>Bacillaceae</taxon>
    </lineage>
</organism>
<dbReference type="AlphaFoldDB" id="A0A323TGM6"/>
<evidence type="ECO:0000313" key="3">
    <source>
        <dbReference type="Proteomes" id="UP000248214"/>
    </source>
</evidence>
<dbReference type="Gene3D" id="3.20.20.450">
    <property type="entry name" value="EAL domain"/>
    <property type="match status" value="1"/>
</dbReference>
<dbReference type="EMBL" id="PDOD01000003">
    <property type="protein sequence ID" value="PYZ92717.1"/>
    <property type="molecule type" value="Genomic_DNA"/>
</dbReference>
<dbReference type="PANTHER" id="PTHR33121">
    <property type="entry name" value="CYCLIC DI-GMP PHOSPHODIESTERASE PDEF"/>
    <property type="match status" value="1"/>
</dbReference>
<dbReference type="OrthoDB" id="9759607at2"/>
<keyword evidence="3" id="KW-1185">Reference proteome</keyword>
<feature type="domain" description="EAL" evidence="1">
    <location>
        <begin position="1"/>
        <end position="47"/>
    </location>
</feature>